<protein>
    <recommendedName>
        <fullName evidence="2">General secretion pathway GspH domain-containing protein</fullName>
    </recommendedName>
</protein>
<sequence length="134" mass="14879">MVFIAVIAGFISSSMTKNLKKTKIRAVSKNLVSAMRYTRGQAVVKHEEKTITFNVKTKSYKAPRKKTVTIPDEMDIFVFTADSEIADESTGSIRFFSDGSSTGGWVKLVYGKKIWKINVNWLTGEISMVEGAST</sequence>
<dbReference type="AlphaFoldDB" id="A0A3B0V9S1"/>
<gene>
    <name evidence="1" type="ORF">MNBD_GAMMA01-2187</name>
</gene>
<name>A0A3B0V9S1_9ZZZZ</name>
<proteinExistence type="predicted"/>
<accession>A0A3B0V9S1</accession>
<organism evidence="1">
    <name type="scientific">hydrothermal vent metagenome</name>
    <dbReference type="NCBI Taxonomy" id="652676"/>
    <lineage>
        <taxon>unclassified sequences</taxon>
        <taxon>metagenomes</taxon>
        <taxon>ecological metagenomes</taxon>
    </lineage>
</organism>
<evidence type="ECO:0000313" key="1">
    <source>
        <dbReference type="EMBL" id="VAW34927.1"/>
    </source>
</evidence>
<dbReference type="EMBL" id="UOEW01000089">
    <property type="protein sequence ID" value="VAW34927.1"/>
    <property type="molecule type" value="Genomic_DNA"/>
</dbReference>
<evidence type="ECO:0008006" key="2">
    <source>
        <dbReference type="Google" id="ProtNLM"/>
    </source>
</evidence>
<reference evidence="1" key="1">
    <citation type="submission" date="2018-06" db="EMBL/GenBank/DDBJ databases">
        <authorList>
            <person name="Zhirakovskaya E."/>
        </authorList>
    </citation>
    <scope>NUCLEOTIDE SEQUENCE</scope>
</reference>